<feature type="chain" id="PRO_5002734814" evidence="1">
    <location>
        <begin position="39"/>
        <end position="346"/>
    </location>
</feature>
<dbReference type="HOGENOM" id="CLU_071515_0_0_7"/>
<protein>
    <submittedName>
        <fullName evidence="2">Conserved repeat domain</fullName>
    </submittedName>
</protein>
<gene>
    <name evidence="2" type="ordered locus">Dole_3251</name>
</gene>
<sequence>MNFDQKFFGKNKRAGLRIRLLVLLFLCFPLFLPLPALAAGTPAGSIIPSQAFVTYTVGPVSGFTKSSNIASFTVAEVLDVTLSWQDAAPVPVIAGDINRVLSFQVTNTGNGQDRYGLAIDTALSGDNFDPSFTTLVLDANGNGIYEPAVDTVYTPGVNDPVLAADASLAVFVLCDIPSGLDADDTGDIRLTATSATGNGAPTGTIIAGAGDGGTDAVVGFSRAAADAVGTYRAAVLSVAKSAVVADPYGGDHVVPGAIITYTIVVSVSGTGAAAMGATLEDPIPDNSEYLPGSITLNGTGLTDAADADAGDMGQTTANTVTVFLGNLIAGSPDQTITFQVRVTDPT</sequence>
<evidence type="ECO:0000313" key="2">
    <source>
        <dbReference type="EMBL" id="ABW69054.1"/>
    </source>
</evidence>
<name>A9A0N7_DESOH</name>
<dbReference type="eggNOG" id="COG4719">
    <property type="taxonomic scope" value="Bacteria"/>
</dbReference>
<keyword evidence="3" id="KW-1185">Reference proteome</keyword>
<reference evidence="2 3" key="1">
    <citation type="submission" date="2007-10" db="EMBL/GenBank/DDBJ databases">
        <title>Complete sequence of Desulfococcus oleovorans Hxd3.</title>
        <authorList>
            <consortium name="US DOE Joint Genome Institute"/>
            <person name="Copeland A."/>
            <person name="Lucas S."/>
            <person name="Lapidus A."/>
            <person name="Barry K."/>
            <person name="Glavina del Rio T."/>
            <person name="Dalin E."/>
            <person name="Tice H."/>
            <person name="Pitluck S."/>
            <person name="Kiss H."/>
            <person name="Brettin T."/>
            <person name="Bruce D."/>
            <person name="Detter J.C."/>
            <person name="Han C."/>
            <person name="Schmutz J."/>
            <person name="Larimer F."/>
            <person name="Land M."/>
            <person name="Hauser L."/>
            <person name="Kyrpides N."/>
            <person name="Kim E."/>
            <person name="Wawrik B."/>
            <person name="Richardson P."/>
        </authorList>
    </citation>
    <scope>NUCLEOTIDE SEQUENCE [LARGE SCALE GENOMIC DNA]</scope>
    <source>
        <strain evidence="3">DSM 6200 / JCM 39069 / Hxd3</strain>
    </source>
</reference>
<dbReference type="KEGG" id="dol:Dole_3251"/>
<dbReference type="STRING" id="96561.Dole_3251"/>
<dbReference type="SUPFAM" id="SSF49401">
    <property type="entry name" value="Bacterial adhesins"/>
    <property type="match status" value="1"/>
</dbReference>
<dbReference type="EMBL" id="CP000859">
    <property type="protein sequence ID" value="ABW69054.1"/>
    <property type="molecule type" value="Genomic_DNA"/>
</dbReference>
<feature type="signal peptide" evidence="1">
    <location>
        <begin position="1"/>
        <end position="38"/>
    </location>
</feature>
<organism evidence="2 3">
    <name type="scientific">Desulfosudis oleivorans (strain DSM 6200 / JCM 39069 / Hxd3)</name>
    <name type="common">Desulfococcus oleovorans</name>
    <dbReference type="NCBI Taxonomy" id="96561"/>
    <lineage>
        <taxon>Bacteria</taxon>
        <taxon>Pseudomonadati</taxon>
        <taxon>Thermodesulfobacteriota</taxon>
        <taxon>Desulfobacteria</taxon>
        <taxon>Desulfobacterales</taxon>
        <taxon>Desulfosudaceae</taxon>
        <taxon>Desulfosudis</taxon>
    </lineage>
</organism>
<dbReference type="Proteomes" id="UP000008561">
    <property type="component" value="Chromosome"/>
</dbReference>
<dbReference type="OrthoDB" id="5402115at2"/>
<dbReference type="InterPro" id="IPR008966">
    <property type="entry name" value="Adhesion_dom_sf"/>
</dbReference>
<proteinExistence type="predicted"/>
<dbReference type="RefSeq" id="WP_012176663.1">
    <property type="nucleotide sequence ID" value="NC_009943.1"/>
</dbReference>
<keyword evidence="1" id="KW-0732">Signal</keyword>
<dbReference type="InterPro" id="IPR047589">
    <property type="entry name" value="DUF11_rpt"/>
</dbReference>
<dbReference type="NCBIfam" id="TIGR01451">
    <property type="entry name" value="B_ant_repeat"/>
    <property type="match status" value="1"/>
</dbReference>
<evidence type="ECO:0000313" key="3">
    <source>
        <dbReference type="Proteomes" id="UP000008561"/>
    </source>
</evidence>
<evidence type="ECO:0000256" key="1">
    <source>
        <dbReference type="SAM" id="SignalP"/>
    </source>
</evidence>
<accession>A9A0N7</accession>
<dbReference type="AlphaFoldDB" id="A9A0N7"/>